<name>A0ABP6VPM1_9ACTN</name>
<keyword evidence="3" id="KW-1185">Reference proteome</keyword>
<dbReference type="EMBL" id="BAABAA010000001">
    <property type="protein sequence ID" value="GAA3537750.1"/>
    <property type="molecule type" value="Genomic_DNA"/>
</dbReference>
<organism evidence="2 3">
    <name type="scientific">Kribbella ginsengisoli</name>
    <dbReference type="NCBI Taxonomy" id="363865"/>
    <lineage>
        <taxon>Bacteria</taxon>
        <taxon>Bacillati</taxon>
        <taxon>Actinomycetota</taxon>
        <taxon>Actinomycetes</taxon>
        <taxon>Propionibacteriales</taxon>
        <taxon>Kribbellaceae</taxon>
        <taxon>Kribbella</taxon>
    </lineage>
</organism>
<proteinExistence type="predicted"/>
<gene>
    <name evidence="2" type="ORF">GCM10022235_01440</name>
</gene>
<reference evidence="3" key="1">
    <citation type="journal article" date="2019" name="Int. J. Syst. Evol. Microbiol.">
        <title>The Global Catalogue of Microorganisms (GCM) 10K type strain sequencing project: providing services to taxonomists for standard genome sequencing and annotation.</title>
        <authorList>
            <consortium name="The Broad Institute Genomics Platform"/>
            <consortium name="The Broad Institute Genome Sequencing Center for Infectious Disease"/>
            <person name="Wu L."/>
            <person name="Ma J."/>
        </authorList>
    </citation>
    <scope>NUCLEOTIDE SEQUENCE [LARGE SCALE GENOMIC DNA]</scope>
    <source>
        <strain evidence="3">JCM 16928</strain>
    </source>
</reference>
<evidence type="ECO:0008006" key="4">
    <source>
        <dbReference type="Google" id="ProtNLM"/>
    </source>
</evidence>
<evidence type="ECO:0000313" key="3">
    <source>
        <dbReference type="Proteomes" id="UP001501222"/>
    </source>
</evidence>
<comment type="caution">
    <text evidence="2">The sequence shown here is derived from an EMBL/GenBank/DDBJ whole genome shotgun (WGS) entry which is preliminary data.</text>
</comment>
<dbReference type="Proteomes" id="UP001501222">
    <property type="component" value="Unassembled WGS sequence"/>
</dbReference>
<dbReference type="Gene3D" id="2.30.30.40">
    <property type="entry name" value="SH3 Domains"/>
    <property type="match status" value="1"/>
</dbReference>
<keyword evidence="1" id="KW-0812">Transmembrane</keyword>
<evidence type="ECO:0000256" key="1">
    <source>
        <dbReference type="SAM" id="Phobius"/>
    </source>
</evidence>
<protein>
    <recommendedName>
        <fullName evidence="4">SH3 domain-containing protein</fullName>
    </recommendedName>
</protein>
<accession>A0ABP6VPM1</accession>
<keyword evidence="1" id="KW-1133">Transmembrane helix</keyword>
<feature type="transmembrane region" description="Helical" evidence="1">
    <location>
        <begin position="89"/>
        <end position="109"/>
    </location>
</feature>
<keyword evidence="1" id="KW-0472">Membrane</keyword>
<sequence length="204" mass="22432">MQRRTGRSRTALSEAAGGDHLPSWETVEAYVMACDGDVRSWLDDWQDTRDLVRGGEAPQPLRGPAKEKSNEVVVGWPAAELRWLTRRRATVLGLVVGVIAAGAFGGVTLTRRFAGDPHCESGPCVFMHGESDVTVWSDSTTNSHVVGRIPNRASVQMLCWSDHQMLRPPRANYASDRWFKIEAGTLTGFVHSASVYSQSQVPHC</sequence>
<evidence type="ECO:0000313" key="2">
    <source>
        <dbReference type="EMBL" id="GAA3537750.1"/>
    </source>
</evidence>